<keyword evidence="1" id="KW-0472">Membrane</keyword>
<keyword evidence="1" id="KW-1133">Transmembrane helix</keyword>
<dbReference type="AlphaFoldDB" id="A0A6M0H2R9"/>
<evidence type="ECO:0000313" key="3">
    <source>
        <dbReference type="Proteomes" id="UP000481872"/>
    </source>
</evidence>
<sequence>MKSSTPFTIMYILNNYKKLKLLFLIFLIFIISFFIIPFYMPFMPQYTIRLYFKSTNTNNFKLYEKVTTEFLSHDENLFKERNKSNDKCYIFFVKPTKMNEETLKYKMYEVKRYNKTLIDYTENDILFYNIYGISTNIDEVVGPYITLIRSNDKNKTKWIVQGIGY</sequence>
<evidence type="ECO:0000313" key="2">
    <source>
        <dbReference type="EMBL" id="NEU05026.1"/>
    </source>
</evidence>
<name>A0A6M0H2R9_9CLOT</name>
<evidence type="ECO:0000256" key="1">
    <source>
        <dbReference type="SAM" id="Phobius"/>
    </source>
</evidence>
<reference evidence="2 3" key="1">
    <citation type="submission" date="2020-02" db="EMBL/GenBank/DDBJ databases">
        <title>Genome assembly of a novel Clostridium senegalense strain.</title>
        <authorList>
            <person name="Gupta T.B."/>
            <person name="Jauregui R."/>
            <person name="Maclean P."/>
            <person name="Nawarathana A."/>
            <person name="Brightwell G."/>
        </authorList>
    </citation>
    <scope>NUCLEOTIDE SEQUENCE [LARGE SCALE GENOMIC DNA]</scope>
    <source>
        <strain evidence="2 3">AGRFS4</strain>
    </source>
</reference>
<organism evidence="2 3">
    <name type="scientific">Clostridium senegalense</name>
    <dbReference type="NCBI Taxonomy" id="1465809"/>
    <lineage>
        <taxon>Bacteria</taxon>
        <taxon>Bacillati</taxon>
        <taxon>Bacillota</taxon>
        <taxon>Clostridia</taxon>
        <taxon>Eubacteriales</taxon>
        <taxon>Clostridiaceae</taxon>
        <taxon>Clostridium</taxon>
    </lineage>
</organism>
<dbReference type="RefSeq" id="WP_199869950.1">
    <property type="nucleotide sequence ID" value="NZ_JAAGPU010000015.1"/>
</dbReference>
<keyword evidence="3" id="KW-1185">Reference proteome</keyword>
<dbReference type="Proteomes" id="UP000481872">
    <property type="component" value="Unassembled WGS sequence"/>
</dbReference>
<dbReference type="EMBL" id="JAAGPU010000015">
    <property type="protein sequence ID" value="NEU05026.1"/>
    <property type="molecule type" value="Genomic_DNA"/>
</dbReference>
<feature type="transmembrane region" description="Helical" evidence="1">
    <location>
        <begin position="21"/>
        <end position="40"/>
    </location>
</feature>
<proteinExistence type="predicted"/>
<keyword evidence="1" id="KW-0812">Transmembrane</keyword>
<gene>
    <name evidence="2" type="ORF">G3M99_09205</name>
</gene>
<comment type="caution">
    <text evidence="2">The sequence shown here is derived from an EMBL/GenBank/DDBJ whole genome shotgun (WGS) entry which is preliminary data.</text>
</comment>
<protein>
    <submittedName>
        <fullName evidence="2">Uncharacterized protein</fullName>
    </submittedName>
</protein>
<accession>A0A6M0H2R9</accession>